<dbReference type="EMBL" id="WHNY01000064">
    <property type="protein sequence ID" value="NOU66620.1"/>
    <property type="molecule type" value="Genomic_DNA"/>
</dbReference>
<reference evidence="6 7" key="1">
    <citation type="submission" date="2019-10" db="EMBL/GenBank/DDBJ databases">
        <title>Description of Paenibacillus humi sp. nov.</title>
        <authorList>
            <person name="Carlier A."/>
            <person name="Qi S."/>
        </authorList>
    </citation>
    <scope>NUCLEOTIDE SEQUENCE [LARGE SCALE GENOMIC DNA]</scope>
    <source>
        <strain evidence="6 7">LMG 31461</strain>
    </source>
</reference>
<gene>
    <name evidence="6" type="ORF">GC096_21485</name>
</gene>
<dbReference type="SMART" id="SM00342">
    <property type="entry name" value="HTH_ARAC"/>
    <property type="match status" value="1"/>
</dbReference>
<dbReference type="PANTHER" id="PTHR43280:SF28">
    <property type="entry name" value="HTH-TYPE TRANSCRIPTIONAL ACTIVATOR RHAS"/>
    <property type="match status" value="1"/>
</dbReference>
<keyword evidence="4" id="KW-0812">Transmembrane</keyword>
<dbReference type="Pfam" id="PF12833">
    <property type="entry name" value="HTH_18"/>
    <property type="match status" value="1"/>
</dbReference>
<organism evidence="6 7">
    <name type="scientific">Paenibacillus plantarum</name>
    <dbReference type="NCBI Taxonomy" id="2654975"/>
    <lineage>
        <taxon>Bacteria</taxon>
        <taxon>Bacillati</taxon>
        <taxon>Bacillota</taxon>
        <taxon>Bacilli</taxon>
        <taxon>Bacillales</taxon>
        <taxon>Paenibacillaceae</taxon>
        <taxon>Paenibacillus</taxon>
    </lineage>
</organism>
<dbReference type="Gene3D" id="1.10.10.60">
    <property type="entry name" value="Homeodomain-like"/>
    <property type="match status" value="2"/>
</dbReference>
<evidence type="ECO:0000313" key="6">
    <source>
        <dbReference type="EMBL" id="NOU66620.1"/>
    </source>
</evidence>
<feature type="transmembrane region" description="Helical" evidence="4">
    <location>
        <begin position="23"/>
        <end position="49"/>
    </location>
</feature>
<dbReference type="PROSITE" id="PS00041">
    <property type="entry name" value="HTH_ARAC_FAMILY_1"/>
    <property type="match status" value="1"/>
</dbReference>
<comment type="caution">
    <text evidence="6">The sequence shown here is derived from an EMBL/GenBank/DDBJ whole genome shotgun (WGS) entry which is preliminary data.</text>
</comment>
<evidence type="ECO:0000259" key="5">
    <source>
        <dbReference type="PROSITE" id="PS01124"/>
    </source>
</evidence>
<dbReference type="InterPro" id="IPR020449">
    <property type="entry name" value="Tscrpt_reg_AraC-type_HTH"/>
</dbReference>
<keyword evidence="4" id="KW-1133">Transmembrane helix</keyword>
<keyword evidence="2" id="KW-0238">DNA-binding</keyword>
<dbReference type="InterPro" id="IPR009057">
    <property type="entry name" value="Homeodomain-like_sf"/>
</dbReference>
<evidence type="ECO:0000256" key="3">
    <source>
        <dbReference type="ARBA" id="ARBA00023163"/>
    </source>
</evidence>
<dbReference type="PANTHER" id="PTHR43280">
    <property type="entry name" value="ARAC-FAMILY TRANSCRIPTIONAL REGULATOR"/>
    <property type="match status" value="1"/>
</dbReference>
<evidence type="ECO:0000256" key="2">
    <source>
        <dbReference type="ARBA" id="ARBA00023125"/>
    </source>
</evidence>
<accession>A0ABX1XFD7</accession>
<dbReference type="Proteomes" id="UP000653578">
    <property type="component" value="Unassembled WGS sequence"/>
</dbReference>
<dbReference type="InterPro" id="IPR018060">
    <property type="entry name" value="HTH_AraC"/>
</dbReference>
<keyword evidence="1" id="KW-0805">Transcription regulation</keyword>
<feature type="transmembrane region" description="Helical" evidence="4">
    <location>
        <begin position="293"/>
        <end position="315"/>
    </location>
</feature>
<dbReference type="PRINTS" id="PR00032">
    <property type="entry name" value="HTHARAC"/>
</dbReference>
<sequence>MADDKFALRMLSRLRFKEKTSSLFMRLLVSFFIIIVLLVSFILYSVVFYRGSIKVEIIKYNTLSLQKTSENYENLIGAIHNAVLSFSLDLQGTQAQTVDYVSAGTTMQKVQLLLSNRLLYLDNLILMYKNSGLSLEKNRGTDADSMFGRYYNSKDYSASFWNEQFALPYKFQVLPTSTFAEIDSTGRAGERALLPIVIKNDQLPNFYLIALVQADTIYSELHQTISDHFYILNEHDQPLYTSSKSEQHTIPKFKDSSGYVLQDNVYYFYRTGASGLTYIHVVPDTSISSQVRWNFSFVLLLILTIAISVIASLLLSVRLHTPVKRIIDGIQKWNTPMPWESGIKEFNIIHDKISDILKTSRDIHQDMSEKESLLRYYAYSNVLKKIRHQHGDHTPWIPSNRPFVLLLFKVNYKSMLYKMQVDEERATSFIREYINRIIIETYSDSLTFQMENDQILSIIFTEITDPNIRYILKQINHMLEAEREYCFLTVTGSGGTEDWNEAYESGLEQLKQRRFNDETQIIMETEHQNEEIRLSQAQEEELDANLYNGNDDVVLQLVSRVLGRMRKSNESSQNVLLFAESIVFHIQKTLQQRNIDYTFLRQTLTELPNCHTYEQLEAVLSPLIKRSALLVREIKAKRDHIIEFVYEYLENNYDKDITLDGLAEKLSISRSYLSTYFKEKTGNNFVDYVNSVRIDKAKKLLLTPDIRIQDAAQLVGYQNINSFNRMFKKSTGFTPSEYRKK</sequence>
<evidence type="ECO:0000256" key="4">
    <source>
        <dbReference type="SAM" id="Phobius"/>
    </source>
</evidence>
<dbReference type="PROSITE" id="PS01124">
    <property type="entry name" value="HTH_ARAC_FAMILY_2"/>
    <property type="match status" value="1"/>
</dbReference>
<keyword evidence="7" id="KW-1185">Reference proteome</keyword>
<evidence type="ECO:0000313" key="7">
    <source>
        <dbReference type="Proteomes" id="UP000653578"/>
    </source>
</evidence>
<dbReference type="SUPFAM" id="SSF46689">
    <property type="entry name" value="Homeodomain-like"/>
    <property type="match status" value="2"/>
</dbReference>
<protein>
    <submittedName>
        <fullName evidence="6">Helix-turn-helix domain-containing protein</fullName>
    </submittedName>
</protein>
<keyword evidence="3" id="KW-0804">Transcription</keyword>
<proteinExistence type="predicted"/>
<evidence type="ECO:0000256" key="1">
    <source>
        <dbReference type="ARBA" id="ARBA00023015"/>
    </source>
</evidence>
<feature type="domain" description="HTH araC/xylS-type" evidence="5">
    <location>
        <begin position="643"/>
        <end position="741"/>
    </location>
</feature>
<dbReference type="RefSeq" id="WP_171633097.1">
    <property type="nucleotide sequence ID" value="NZ_WHNY01000064.1"/>
</dbReference>
<keyword evidence="4" id="KW-0472">Membrane</keyword>
<dbReference type="InterPro" id="IPR018062">
    <property type="entry name" value="HTH_AraC-typ_CS"/>
</dbReference>
<name>A0ABX1XFD7_9BACL</name>